<dbReference type="STRING" id="1048983.EL17_23175"/>
<dbReference type="PANTHER" id="PTHR13693:SF3">
    <property type="entry name" value="LD36009P"/>
    <property type="match status" value="1"/>
</dbReference>
<dbReference type="PROSITE" id="PS00599">
    <property type="entry name" value="AA_TRANSFER_CLASS_2"/>
    <property type="match status" value="1"/>
</dbReference>
<proteinExistence type="inferred from homology"/>
<evidence type="ECO:0000256" key="4">
    <source>
        <dbReference type="ARBA" id="ARBA00022898"/>
    </source>
</evidence>
<dbReference type="Gene3D" id="3.40.640.10">
    <property type="entry name" value="Type I PLP-dependent aspartate aminotransferase-like (Major domain)"/>
    <property type="match status" value="1"/>
</dbReference>
<dbReference type="PANTHER" id="PTHR13693">
    <property type="entry name" value="CLASS II AMINOTRANSFERASE/8-AMINO-7-OXONONANOATE SYNTHASE"/>
    <property type="match status" value="1"/>
</dbReference>
<keyword evidence="7" id="KW-0436">Ligase</keyword>
<dbReference type="EMBL" id="JMIH01000040">
    <property type="protein sequence ID" value="KEO71705.1"/>
    <property type="molecule type" value="Genomic_DNA"/>
</dbReference>
<dbReference type="GO" id="GO:0016740">
    <property type="term" value="F:transferase activity"/>
    <property type="evidence" value="ECO:0007669"/>
    <property type="project" value="UniProtKB-KW"/>
</dbReference>
<comment type="caution">
    <text evidence="7">The sequence shown here is derived from an EMBL/GenBank/DDBJ whole genome shotgun (WGS) entry which is preliminary data.</text>
</comment>
<dbReference type="InterPro" id="IPR004839">
    <property type="entry name" value="Aminotransferase_I/II_large"/>
</dbReference>
<dbReference type="Proteomes" id="UP000027821">
    <property type="component" value="Unassembled WGS sequence"/>
</dbReference>
<organism evidence="7 8">
    <name type="scientific">Anditalea andensis</name>
    <dbReference type="NCBI Taxonomy" id="1048983"/>
    <lineage>
        <taxon>Bacteria</taxon>
        <taxon>Pseudomonadati</taxon>
        <taxon>Bacteroidota</taxon>
        <taxon>Cytophagia</taxon>
        <taxon>Cytophagales</taxon>
        <taxon>Cytophagaceae</taxon>
        <taxon>Anditalea</taxon>
    </lineage>
</organism>
<dbReference type="GO" id="GO:0030170">
    <property type="term" value="F:pyridoxal phosphate binding"/>
    <property type="evidence" value="ECO:0007669"/>
    <property type="project" value="InterPro"/>
</dbReference>
<evidence type="ECO:0000313" key="7">
    <source>
        <dbReference type="EMBL" id="KEO71705.1"/>
    </source>
</evidence>
<evidence type="ECO:0000256" key="2">
    <source>
        <dbReference type="ARBA" id="ARBA00005189"/>
    </source>
</evidence>
<evidence type="ECO:0000256" key="1">
    <source>
        <dbReference type="ARBA" id="ARBA00001933"/>
    </source>
</evidence>
<reference evidence="7 8" key="1">
    <citation type="submission" date="2014-04" db="EMBL/GenBank/DDBJ databases">
        <title>Characterization and application of a salt tolerant electro-active bacterium.</title>
        <authorList>
            <person name="Yang L."/>
            <person name="Wei S."/>
            <person name="Tay Q.X.M."/>
        </authorList>
    </citation>
    <scope>NUCLEOTIDE SEQUENCE [LARGE SCALE GENOMIC DNA]</scope>
    <source>
        <strain evidence="7 8">LY1</strain>
    </source>
</reference>
<dbReference type="Pfam" id="PF00155">
    <property type="entry name" value="Aminotran_1_2"/>
    <property type="match status" value="1"/>
</dbReference>
<sequence length="420" mass="47191">MDTLNFTHASFKDFENIPGKDFKATASYFGTYLDYLRERDYLNYRIETATGCGPELMLKLPGKDAFSLATSFVSNDYLGFTQHPLIKLAIIESISKYGAGAAASPAIGGHFSYHSELEKKIARFFNREEAILYNTGYTANSATFQCLLKKEDLAILDMAVHASIYEGCQLTNVKSFPHNNMEMLERVLKNTQGSYRTRMVIVDGVYSQDGDIAHLGDIVYLVRKYGAYLAVDDAHGVGVVGETGRGVVEKFDLINQVDIIMGTFSKALGSLGGFIVADREIINYLKFQSKQHLFSTTATPANMGIIRALELIDEEPQWRAKLWENIRYFKKGLLDRGYNIGPTDSAVVPLKVGDIHTTLELGKRLLKEGIYANSIMYPAVAKKDARIRFNLMATHEFRHFDRVFEALDKIENNMKIRSQS</sequence>
<dbReference type="eggNOG" id="COG0156">
    <property type="taxonomic scope" value="Bacteria"/>
</dbReference>
<evidence type="ECO:0000256" key="5">
    <source>
        <dbReference type="RuleBase" id="RU003693"/>
    </source>
</evidence>
<feature type="domain" description="Aminotransferase class I/classII large" evidence="6">
    <location>
        <begin position="72"/>
        <end position="406"/>
    </location>
</feature>
<dbReference type="InterPro" id="IPR015422">
    <property type="entry name" value="PyrdxlP-dep_Trfase_small"/>
</dbReference>
<dbReference type="OrthoDB" id="9807157at2"/>
<name>A0A074KTX9_9BACT</name>
<evidence type="ECO:0000313" key="8">
    <source>
        <dbReference type="Proteomes" id="UP000027821"/>
    </source>
</evidence>
<keyword evidence="3" id="KW-0808">Transferase</keyword>
<gene>
    <name evidence="7" type="ORF">EL17_23175</name>
</gene>
<comment type="similarity">
    <text evidence="5">Belongs to the class-II pyridoxal-phosphate-dependent aminotransferase family.</text>
</comment>
<dbReference type="InterPro" id="IPR015421">
    <property type="entry name" value="PyrdxlP-dep_Trfase_major"/>
</dbReference>
<dbReference type="InterPro" id="IPR015424">
    <property type="entry name" value="PyrdxlP-dep_Trfase"/>
</dbReference>
<comment type="pathway">
    <text evidence="2">Lipid metabolism.</text>
</comment>
<dbReference type="InterPro" id="IPR050087">
    <property type="entry name" value="AON_synthase_class-II"/>
</dbReference>
<dbReference type="InterPro" id="IPR001917">
    <property type="entry name" value="Aminotrans_II_pyridoxalP_BS"/>
</dbReference>
<dbReference type="Gene3D" id="3.90.1150.10">
    <property type="entry name" value="Aspartate Aminotransferase, domain 1"/>
    <property type="match status" value="1"/>
</dbReference>
<dbReference type="SUPFAM" id="SSF53383">
    <property type="entry name" value="PLP-dependent transferases"/>
    <property type="match status" value="1"/>
</dbReference>
<dbReference type="CDD" id="cd06454">
    <property type="entry name" value="KBL_like"/>
    <property type="match status" value="1"/>
</dbReference>
<dbReference type="GO" id="GO:0016874">
    <property type="term" value="F:ligase activity"/>
    <property type="evidence" value="ECO:0007669"/>
    <property type="project" value="UniProtKB-KW"/>
</dbReference>
<keyword evidence="4 5" id="KW-0663">Pyridoxal phosphate</keyword>
<evidence type="ECO:0000256" key="3">
    <source>
        <dbReference type="ARBA" id="ARBA00022679"/>
    </source>
</evidence>
<protein>
    <submittedName>
        <fullName evidence="7">2-amino-3-ketobutyrate CoA ligase</fullName>
    </submittedName>
</protein>
<comment type="cofactor">
    <cofactor evidence="1 5">
        <name>pyridoxal 5'-phosphate</name>
        <dbReference type="ChEBI" id="CHEBI:597326"/>
    </cofactor>
</comment>
<dbReference type="AlphaFoldDB" id="A0A074KTX9"/>
<dbReference type="RefSeq" id="WP_035079668.1">
    <property type="nucleotide sequence ID" value="NZ_JMIH01000040.1"/>
</dbReference>
<evidence type="ECO:0000259" key="6">
    <source>
        <dbReference type="Pfam" id="PF00155"/>
    </source>
</evidence>
<keyword evidence="8" id="KW-1185">Reference proteome</keyword>
<accession>A0A074KTX9</accession>